<gene>
    <name evidence="3" type="ORF">AAL_06831</name>
</gene>
<protein>
    <recommendedName>
        <fullName evidence="5">Major facilitator superfamily transporter</fullName>
    </recommendedName>
</protein>
<reference evidence="3 4" key="1">
    <citation type="journal article" date="2016" name="Genome Biol. Evol.">
        <title>Divergent and convergent evolution of fungal pathogenicity.</title>
        <authorList>
            <person name="Shang Y."/>
            <person name="Xiao G."/>
            <person name="Zheng P."/>
            <person name="Cen K."/>
            <person name="Zhan S."/>
            <person name="Wang C."/>
        </authorList>
    </citation>
    <scope>NUCLEOTIDE SEQUENCE [LARGE SCALE GENOMIC DNA]</scope>
    <source>
        <strain evidence="3 4">RCEF 2490</strain>
    </source>
</reference>
<dbReference type="EMBL" id="AZGY01000019">
    <property type="protein sequence ID" value="KZZ91090.1"/>
    <property type="molecule type" value="Genomic_DNA"/>
</dbReference>
<accession>A0A166NMU8</accession>
<organism evidence="3 4">
    <name type="scientific">Moelleriella libera RCEF 2490</name>
    <dbReference type="NCBI Taxonomy" id="1081109"/>
    <lineage>
        <taxon>Eukaryota</taxon>
        <taxon>Fungi</taxon>
        <taxon>Dikarya</taxon>
        <taxon>Ascomycota</taxon>
        <taxon>Pezizomycotina</taxon>
        <taxon>Sordariomycetes</taxon>
        <taxon>Hypocreomycetidae</taxon>
        <taxon>Hypocreales</taxon>
        <taxon>Clavicipitaceae</taxon>
        <taxon>Moelleriella</taxon>
    </lineage>
</organism>
<dbReference type="STRING" id="1081109.A0A166NMU8"/>
<feature type="transmembrane region" description="Helical" evidence="2">
    <location>
        <begin position="44"/>
        <end position="60"/>
    </location>
</feature>
<comment type="caution">
    <text evidence="3">The sequence shown here is derived from an EMBL/GenBank/DDBJ whole genome shotgun (WGS) entry which is preliminary data.</text>
</comment>
<name>A0A166NMU8_9HYPO</name>
<proteinExistence type="predicted"/>
<keyword evidence="4" id="KW-1185">Reference proteome</keyword>
<evidence type="ECO:0008006" key="5">
    <source>
        <dbReference type="Google" id="ProtNLM"/>
    </source>
</evidence>
<keyword evidence="2" id="KW-1133">Transmembrane helix</keyword>
<evidence type="ECO:0000313" key="4">
    <source>
        <dbReference type="Proteomes" id="UP000078544"/>
    </source>
</evidence>
<evidence type="ECO:0000256" key="2">
    <source>
        <dbReference type="SAM" id="Phobius"/>
    </source>
</evidence>
<feature type="compositionally biased region" description="Low complexity" evidence="1">
    <location>
        <begin position="1"/>
        <end position="11"/>
    </location>
</feature>
<dbReference type="Proteomes" id="UP000078544">
    <property type="component" value="Unassembled WGS sequence"/>
</dbReference>
<dbReference type="InterPro" id="IPR021822">
    <property type="entry name" value="DUF3405"/>
</dbReference>
<evidence type="ECO:0000256" key="1">
    <source>
        <dbReference type="SAM" id="MobiDB-lite"/>
    </source>
</evidence>
<dbReference type="Pfam" id="PF11885">
    <property type="entry name" value="DUF3405"/>
    <property type="match status" value="1"/>
</dbReference>
<dbReference type="OrthoDB" id="3353407at2759"/>
<sequence>MSSTSSTASRSRFGEPLLPYTEKPSQNHSSSIKAVFGHCMYKRVIVWTVASFSLIALFMYNGRPDRSLNPAYGQEDLVIIPQQTPSQFPPQMDLQMPPQFPSEVSPQIVPDLAPHIEPVIEHKIEAVPQTGADKGIAVAPGTVPQKAPNAAAGEGLPASIFNADDNARMDSSSPIILAPVDDGVQKPAIGFTPDQLNQEEDLEERRKFEMEANAKPWLRFLHLDGFYHGLKTLVKAADLLPEYPSRPPSQALPFVATEFHQVPKPVPYNPYGKRDSGSGAAKTCYLDRDNKIAPPDIYAYNGIPQQMPDPVLGSYELFGIRDDVCFDRFGRYGPYGLGYSAGEGGSGVGEDTESSENGEVWAKSGKINYDAVDWGLAQDRCVQSNKHRLLEADAVTGDLPRGHERNGKKGRQAVVMRCYTDFKWTQLAVVNFRALITEVSLKTGGEYQVHLLLHVRDNDEPIWADTMVVRRILDTYIPPEFHGLVSLWSEAQMKLLYPGDYPDEYDNPSGQPIHSVYRSAHFPLQIFASQHPEYEHFWNWEMDMRLSGNYFEFFDRLGQWADQQPRPMMWERSERYYIPSYHGSWENFTAKVQNDHAQSGNPPIFGPIDYPYKKLLRSEEIGQSVLPDSCMEGHDPTQCGVGEGADLITLNPIFDISQSGWVFSNDMTGYPGATDEIPPRRSSIITAGRLSKRLLMSMHEEVWRHHRSMFTEMFPATVALHHGLKAIFAPHPISFERAWLPEGSSIDTAFNSGRDHSTSSWNSPFYLGNEHYHKGATFYYHSEFAGRLWRRWLGYAQMDGRGLSSSKDSGFLRGGMLEESQPGSSGRMCLRSMLFHPIKHEHPEE</sequence>
<feature type="region of interest" description="Disordered" evidence="1">
    <location>
        <begin position="1"/>
        <end position="28"/>
    </location>
</feature>
<keyword evidence="2" id="KW-0812">Transmembrane</keyword>
<evidence type="ECO:0000313" key="3">
    <source>
        <dbReference type="EMBL" id="KZZ91090.1"/>
    </source>
</evidence>
<keyword evidence="2" id="KW-0472">Membrane</keyword>
<dbReference type="PANTHER" id="PTHR36205">
    <property type="entry name" value="CHROMOSOME 19, WHOLE GENOME SHOTGUN SEQUENCE"/>
    <property type="match status" value="1"/>
</dbReference>
<dbReference type="PANTHER" id="PTHR36205:SF3">
    <property type="entry name" value="MAJOR FACILITATOR SUPERFAMILY TRANSPORTER"/>
    <property type="match status" value="1"/>
</dbReference>
<dbReference type="AlphaFoldDB" id="A0A166NMU8"/>